<feature type="compositionally biased region" description="Low complexity" evidence="2">
    <location>
        <begin position="561"/>
        <end position="578"/>
    </location>
</feature>
<evidence type="ECO:0000313" key="4">
    <source>
        <dbReference type="Proteomes" id="UP000815325"/>
    </source>
</evidence>
<feature type="compositionally biased region" description="Pro residues" evidence="2">
    <location>
        <begin position="1523"/>
        <end position="1535"/>
    </location>
</feature>
<sequence>MDSGADPPRAPPAGGHEVSKENRRMSLGSLMGKPKAVFGGTKTSKAARTVNPLAQSQDRGLLFSLQPSADEEQAEGAAPLPTLTEGAQLTDSTCKLPSKEGNTWWGSGALKGQDAEEYDTCRAKEDQHHSIRCQEEQKAQQQQQQQQQQNGSSDRRPILPADKGVAEDAQQCWSGHSSFNTTELLCSPNALQHQAAHSHGSPCAAPHALTREQSFEDARHSFDRHGSSAEPSSPPPASACKPKAGEQQEQNCAAGCDEGGAVAEHPGREAAGAQAAAREEVDEQQQEHQVAPDREQKAPAGLVLGAEQVEQPMPEVVSSATPEKVAPGTVDALSQLRMYDATPPTPAPAAAAAAAAVAPAAGNETGHAEKEGMGGEKHGQHINSSCTPSISAPEAQVTPPPVPASADQQQAGDTIPAAVAVEQKGAMAVDMTAAEEVQPAAEGVGQAAGEAMEQQPAGEPDNLPIGEKGEGWAAAPQMKDGDSHHHDQQQQQQQQQQQAAAALAAQEHGGSDVVGAGDESSQAIGEQAAAAGEASERQAAESEDALPPSSAQVEQPMSGMEEAQPQAVAPAPAAQAEVSGFPVTASLLREEDGSIQPGAPAAERAQQPEGVVAEPLAGSSGAVPEEAMGAKVEQEPAEAQAVPPAPAVGTEDCEMEEQGPIFPHAEGAFVLEAPQTAAQVAPPAPVPEPAAAGFAEPPPPTQCTESPAGGADAEVAHSSAVPPGAAAPAAPACDAEVKSAGKPAHAESAAACAEVKAGADKAARTYSDAERGASPPAAVAAASVEPAPKGEAAGRGVGEPCAREAPAAMDPAPVEEAPVAMDCTPAVDEAPAAMDPAPAAATAREQEVWPQLSVSDATAVATPRTEEVRAEEPAAPLAATAKAAPPAAAPPPPPPLPPAEQQALPEAATAAAAAAPPPPPPPAEQQALPEAGTAAAAAAAPPPPAEQQALPEAGTAAAAAAAAATPPPPPPAEQQAQPEAATAASGGEEQATVAECASAPLPEPQAPGVSAAEAVEAPAPVPVPEPVAPAVPAAEAMETPGPVPTPEPVATAAPAAAAMETPAPVPVPGLVAPAVPVAAAVEAPAPVPAPQPVAPASEGMAAAAAAPATTDVPLSTPCELKSVAVPTSTAPLSAHTGEATPAGMERTPCMGVDAQGQDQSQLNDHAQAGGMELMQAGVQERGSSMDAATTARLAQLGVAIATESYKGSLGSRGYAGQAAPGADAAAPAVAPAPGSAAAQDSVGKQQAGMGPHLHPTPCGPHPTHMPVCPTPSGGGPTQARGHITPSVPARTAVGSTPGAQPAYSNQLHAPPPANHLPHPAGTPTQLAPPPQAAADYLPHPASHLTPGSIWLAQTQRAPLATSRHEELGLIDMDREMEDVSMEEQYGGQGGVDEGGFMHDEGGAMPPLEAGPSPGPASPAGPSPGGLLTQTRRSAVRAARAASAAGFDDHDLSDLPDDLPDPMMISPAPAPPPQQPRLQDGPAVPARLHFTSPTKPPLPTASPAHSHTPDGPAVPARPHFASPTKPPLPNASPAPPHTSVRKPVQPSPHAHAHAHPLGVHHTPSAADARARMGLPASPTPGGAASAGAASAGATPSRAGGTTPNGGSGRLTTRGAYSGGSASQGARPGQDKSIPHAGTSTPNGSAASPRLSRGGAAEASSASLSAQRQLGKTTPASARRTQLSSPTTYGNGPVAAPTPNSTSRALGKSSSLPSSQQGRQQPGHHATPGTRSPSNLGTNASTPPGSTHHSRASSASAPLAVVTPGQAAAPAGHGHIPTAVMPTLPASLNTPMAMMQQLPMEMAVNAPLLDQGSPFSEMDFGMDTTNIAEEAKRLMQSLAGTPPDFKFPSLGVSQQVTPVTSQAHPTHSRTPVGEGAGKTPAGGAGHYSGPLLGLEGSDISPGQAGFLETQNRMLMERLVTAEERAQAAERQVEQLRDQIKTINFGDMLQENGAGDMEHEARLYAEEQLQVSKAEVSGMQETVRNMQQALTDTKATNSSQAAELKELRASSAKDRQQLGQLLGQVAQLEAELAVEREQARKMGADLSATRQKLTHAELAEASKQATAMQASITKLQADKDSLKRDGAAVYARAKAGESQAAAYKADVQRLKQENGELVRMAEELMCSFEKERQKNRAAGRS</sequence>
<feature type="region of interest" description="Disordered" evidence="2">
    <location>
        <begin position="833"/>
        <end position="993"/>
    </location>
</feature>
<feature type="region of interest" description="Disordered" evidence="2">
    <location>
        <begin position="1848"/>
        <end position="1884"/>
    </location>
</feature>
<feature type="compositionally biased region" description="Low complexity" evidence="2">
    <location>
        <begin position="1424"/>
        <end position="1444"/>
    </location>
</feature>
<feature type="compositionally biased region" description="Low complexity" evidence="2">
    <location>
        <begin position="489"/>
        <end position="506"/>
    </location>
</feature>
<accession>A0ABQ7GQN2</accession>
<evidence type="ECO:0000256" key="2">
    <source>
        <dbReference type="SAM" id="MobiDB-lite"/>
    </source>
</evidence>
<feature type="region of interest" description="Disordered" evidence="2">
    <location>
        <begin position="680"/>
        <end position="729"/>
    </location>
</feature>
<feature type="compositionally biased region" description="Polar residues" evidence="2">
    <location>
        <begin position="1670"/>
        <end position="1688"/>
    </location>
</feature>
<organism evidence="3 4">
    <name type="scientific">Dunaliella salina</name>
    <name type="common">Green alga</name>
    <name type="synonym">Protococcus salinus</name>
    <dbReference type="NCBI Taxonomy" id="3046"/>
    <lineage>
        <taxon>Eukaryota</taxon>
        <taxon>Viridiplantae</taxon>
        <taxon>Chlorophyta</taxon>
        <taxon>core chlorophytes</taxon>
        <taxon>Chlorophyceae</taxon>
        <taxon>CS clade</taxon>
        <taxon>Chlamydomonadales</taxon>
        <taxon>Dunaliellaceae</taxon>
        <taxon>Dunaliella</taxon>
    </lineage>
</organism>
<protein>
    <submittedName>
        <fullName evidence="3">Uncharacterized protein</fullName>
    </submittedName>
</protein>
<feature type="compositionally biased region" description="Low complexity" evidence="2">
    <location>
        <begin position="720"/>
        <end position="729"/>
    </location>
</feature>
<feature type="compositionally biased region" description="Low complexity" evidence="2">
    <location>
        <begin position="946"/>
        <end position="964"/>
    </location>
</feature>
<feature type="compositionally biased region" description="Polar residues" evidence="2">
    <location>
        <begin position="1293"/>
        <end position="1306"/>
    </location>
</feature>
<feature type="compositionally biased region" description="Basic and acidic residues" evidence="2">
    <location>
        <begin position="366"/>
        <end position="379"/>
    </location>
</feature>
<dbReference type="EMBL" id="MU069637">
    <property type="protein sequence ID" value="KAF5836912.1"/>
    <property type="molecule type" value="Genomic_DNA"/>
</dbReference>
<feature type="compositionally biased region" description="Low complexity" evidence="2">
    <location>
        <begin position="1648"/>
        <end position="1669"/>
    </location>
</feature>
<feature type="compositionally biased region" description="Low complexity" evidence="2">
    <location>
        <begin position="833"/>
        <end position="843"/>
    </location>
</feature>
<feature type="compositionally biased region" description="Basic and acidic residues" evidence="2">
    <location>
        <begin position="209"/>
        <end position="227"/>
    </location>
</feature>
<feature type="region of interest" description="Disordered" evidence="2">
    <location>
        <begin position="1"/>
        <end position="170"/>
    </location>
</feature>
<feature type="compositionally biased region" description="Pro residues" evidence="2">
    <location>
        <begin position="1412"/>
        <end position="1421"/>
    </location>
</feature>
<dbReference type="Proteomes" id="UP000815325">
    <property type="component" value="Unassembled WGS sequence"/>
</dbReference>
<feature type="region of interest" description="Disordered" evidence="2">
    <location>
        <begin position="363"/>
        <end position="412"/>
    </location>
</feature>
<feature type="compositionally biased region" description="Low complexity" evidence="2">
    <location>
        <begin position="1"/>
        <end position="15"/>
    </location>
</feature>
<feature type="compositionally biased region" description="Low complexity" evidence="2">
    <location>
        <begin position="1225"/>
        <end position="1238"/>
    </location>
</feature>
<comment type="caution">
    <text evidence="3">The sequence shown here is derived from an EMBL/GenBank/DDBJ whole genome shotgun (WGS) entry which is preliminary data.</text>
</comment>
<proteinExistence type="predicted"/>
<feature type="compositionally biased region" description="Polar residues" evidence="2">
    <location>
        <begin position="85"/>
        <end position="105"/>
    </location>
</feature>
<feature type="compositionally biased region" description="Low complexity" evidence="2">
    <location>
        <begin position="873"/>
        <end position="886"/>
    </location>
</feature>
<feature type="coiled-coil region" evidence="1">
    <location>
        <begin position="2015"/>
        <end position="2124"/>
    </location>
</feature>
<feature type="compositionally biased region" description="Low complexity" evidence="2">
    <location>
        <begin position="437"/>
        <end position="459"/>
    </location>
</feature>
<keyword evidence="4" id="KW-1185">Reference proteome</keyword>
<feature type="region of interest" description="Disordered" evidence="2">
    <location>
        <begin position="1380"/>
        <end position="1756"/>
    </location>
</feature>
<feature type="compositionally biased region" description="Polar residues" evidence="2">
    <location>
        <begin position="41"/>
        <end position="58"/>
    </location>
</feature>
<feature type="compositionally biased region" description="Low complexity" evidence="2">
    <location>
        <begin position="924"/>
        <end position="939"/>
    </location>
</feature>
<feature type="compositionally biased region" description="Low complexity" evidence="2">
    <location>
        <begin position="1574"/>
        <end position="1600"/>
    </location>
</feature>
<keyword evidence="1" id="KW-0175">Coiled coil</keyword>
<feature type="compositionally biased region" description="Low complexity" evidence="2">
    <location>
        <begin position="973"/>
        <end position="984"/>
    </location>
</feature>
<feature type="compositionally biased region" description="Low complexity" evidence="2">
    <location>
        <begin position="899"/>
        <end position="914"/>
    </location>
</feature>
<feature type="compositionally biased region" description="Basic and acidic residues" evidence="2">
    <location>
        <begin position="479"/>
        <end position="488"/>
    </location>
</feature>
<gene>
    <name evidence="3" type="ORF">DUNSADRAFT_5243</name>
</gene>
<feature type="compositionally biased region" description="Low complexity" evidence="2">
    <location>
        <begin position="1315"/>
        <end position="1325"/>
    </location>
</feature>
<feature type="compositionally biased region" description="Polar residues" evidence="2">
    <location>
        <begin position="381"/>
        <end position="390"/>
    </location>
</feature>
<feature type="compositionally biased region" description="Pro residues" evidence="2">
    <location>
        <begin position="887"/>
        <end position="898"/>
    </location>
</feature>
<feature type="compositionally biased region" description="Gly residues" evidence="2">
    <location>
        <begin position="1872"/>
        <end position="1884"/>
    </location>
</feature>
<feature type="coiled-coil region" evidence="1">
    <location>
        <begin position="1909"/>
        <end position="1943"/>
    </location>
</feature>
<evidence type="ECO:0000256" key="1">
    <source>
        <dbReference type="SAM" id="Coils"/>
    </source>
</evidence>
<feature type="compositionally biased region" description="Basic and acidic residues" evidence="2">
    <location>
        <begin position="119"/>
        <end position="138"/>
    </location>
</feature>
<feature type="compositionally biased region" description="Polar residues" evidence="2">
    <location>
        <begin position="1849"/>
        <end position="1867"/>
    </location>
</feature>
<feature type="compositionally biased region" description="Low complexity" evidence="2">
    <location>
        <begin position="1613"/>
        <end position="1624"/>
    </location>
</feature>
<feature type="compositionally biased region" description="Low complexity" evidence="2">
    <location>
        <begin position="519"/>
        <end position="533"/>
    </location>
</feature>
<feature type="region of interest" description="Disordered" evidence="2">
    <location>
        <begin position="766"/>
        <end position="798"/>
    </location>
</feature>
<feature type="region of interest" description="Disordered" evidence="2">
    <location>
        <begin position="1225"/>
        <end position="1340"/>
    </location>
</feature>
<feature type="region of interest" description="Disordered" evidence="2">
    <location>
        <begin position="191"/>
        <end position="302"/>
    </location>
</feature>
<feature type="compositionally biased region" description="Low complexity" evidence="2">
    <location>
        <begin position="773"/>
        <end position="787"/>
    </location>
</feature>
<reference evidence="3" key="1">
    <citation type="submission" date="2017-08" db="EMBL/GenBank/DDBJ databases">
        <authorList>
            <person name="Polle J.E."/>
            <person name="Barry K."/>
            <person name="Cushman J."/>
            <person name="Schmutz J."/>
            <person name="Tran D."/>
            <person name="Hathwaick L.T."/>
            <person name="Yim W.C."/>
            <person name="Jenkins J."/>
            <person name="Mckie-Krisberg Z.M."/>
            <person name="Prochnik S."/>
            <person name="Lindquist E."/>
            <person name="Dockter R.B."/>
            <person name="Adam C."/>
            <person name="Molina H."/>
            <person name="Bunkerborg J."/>
            <person name="Jin E."/>
            <person name="Buchheim M."/>
            <person name="Magnuson J."/>
        </authorList>
    </citation>
    <scope>NUCLEOTIDE SEQUENCE</scope>
    <source>
        <strain evidence="3">CCAP 19/18</strain>
    </source>
</reference>
<feature type="compositionally biased region" description="Polar residues" evidence="2">
    <location>
        <begin position="1727"/>
        <end position="1745"/>
    </location>
</feature>
<evidence type="ECO:0000313" key="3">
    <source>
        <dbReference type="EMBL" id="KAF5836912.1"/>
    </source>
</evidence>
<name>A0ABQ7GQN2_DUNSA</name>
<feature type="compositionally biased region" description="Low complexity" evidence="2">
    <location>
        <begin position="139"/>
        <end position="149"/>
    </location>
</feature>
<feature type="compositionally biased region" description="Polar residues" evidence="2">
    <location>
        <begin position="1696"/>
        <end position="1718"/>
    </location>
</feature>
<feature type="region of interest" description="Disordered" evidence="2">
    <location>
        <begin position="437"/>
        <end position="650"/>
    </location>
</feature>